<dbReference type="OrthoDB" id="7349010at2"/>
<protein>
    <recommendedName>
        <fullName evidence="1">Hemerythrin-like domain-containing protein</fullName>
    </recommendedName>
</protein>
<dbReference type="PANTHER" id="PTHR39966:SF1">
    <property type="entry name" value="HEMERYTHRIN-LIKE DOMAIN-CONTAINING PROTEIN"/>
    <property type="match status" value="1"/>
</dbReference>
<dbReference type="GO" id="GO:0005886">
    <property type="term" value="C:plasma membrane"/>
    <property type="evidence" value="ECO:0007669"/>
    <property type="project" value="TreeGrafter"/>
</dbReference>
<evidence type="ECO:0000313" key="2">
    <source>
        <dbReference type="EMBL" id="MZR21124.1"/>
    </source>
</evidence>
<dbReference type="Gene3D" id="1.20.120.520">
    <property type="entry name" value="nmb1532 protein domain like"/>
    <property type="match status" value="1"/>
</dbReference>
<organism evidence="2 3">
    <name type="scientific">Sneathiella chungangensis</name>
    <dbReference type="NCBI Taxonomy" id="1418234"/>
    <lineage>
        <taxon>Bacteria</taxon>
        <taxon>Pseudomonadati</taxon>
        <taxon>Pseudomonadota</taxon>
        <taxon>Alphaproteobacteria</taxon>
        <taxon>Sneathiellales</taxon>
        <taxon>Sneathiellaceae</taxon>
        <taxon>Sneathiella</taxon>
    </lineage>
</organism>
<name>A0A845MDK0_9PROT</name>
<keyword evidence="3" id="KW-1185">Reference proteome</keyword>
<sequence>MSQVIAKLLEDHRRMTVLLEVLEREVKRFSEGVSLNFFLVEALLDYMMNFPQKCHHPIENLMLRSLSARDEARGAAAAEIFRDHDVITHLGMHFSDVFQQIKLQEQVPRELLVDAVQDYREFLLRHMEAEETIFFPAAEEVLYPSDWDVIETRLADKGDPVFGREADRQYRALHKVIVEWGER</sequence>
<dbReference type="Proteomes" id="UP000445696">
    <property type="component" value="Unassembled WGS sequence"/>
</dbReference>
<dbReference type="PANTHER" id="PTHR39966">
    <property type="entry name" value="BLL2471 PROTEIN-RELATED"/>
    <property type="match status" value="1"/>
</dbReference>
<comment type="caution">
    <text evidence="2">The sequence shown here is derived from an EMBL/GenBank/DDBJ whole genome shotgun (WGS) entry which is preliminary data.</text>
</comment>
<dbReference type="AlphaFoldDB" id="A0A845MDK0"/>
<reference evidence="2 3" key="1">
    <citation type="journal article" date="2014" name="Int. J. Syst. Evol. Microbiol.">
        <title>Sneathiella chungangensis sp. nov., isolated from a marine sand, and emended description of the genus Sneathiella.</title>
        <authorList>
            <person name="Siamphan C."/>
            <person name="Kim H."/>
            <person name="Lee J.S."/>
            <person name="Kim W."/>
        </authorList>
    </citation>
    <scope>NUCLEOTIDE SEQUENCE [LARGE SCALE GENOMIC DNA]</scope>
    <source>
        <strain evidence="2 3">KCTC 32476</strain>
    </source>
</reference>
<gene>
    <name evidence="2" type="ORF">GQF03_02140</name>
</gene>
<dbReference type="InterPro" id="IPR012312">
    <property type="entry name" value="Hemerythrin-like"/>
</dbReference>
<feature type="domain" description="Hemerythrin-like" evidence="1">
    <location>
        <begin position="5"/>
        <end position="138"/>
    </location>
</feature>
<evidence type="ECO:0000313" key="3">
    <source>
        <dbReference type="Proteomes" id="UP000445696"/>
    </source>
</evidence>
<accession>A0A845MDK0</accession>
<dbReference type="RefSeq" id="WP_161337541.1">
    <property type="nucleotide sequence ID" value="NZ_JBHSDG010000002.1"/>
</dbReference>
<proteinExistence type="predicted"/>
<evidence type="ECO:0000259" key="1">
    <source>
        <dbReference type="Pfam" id="PF01814"/>
    </source>
</evidence>
<dbReference type="EMBL" id="WTVA01000001">
    <property type="protein sequence ID" value="MZR21124.1"/>
    <property type="molecule type" value="Genomic_DNA"/>
</dbReference>
<dbReference type="Pfam" id="PF01814">
    <property type="entry name" value="Hemerythrin"/>
    <property type="match status" value="1"/>
</dbReference>